<dbReference type="Proteomes" id="UP000194003">
    <property type="component" value="Unassembled WGS sequence"/>
</dbReference>
<name>A0A1Y2K075_9PROT</name>
<dbReference type="STRING" id="1434232.MAIT1_01391"/>
<evidence type="ECO:0000313" key="13">
    <source>
        <dbReference type="EMBL" id="OSM01431.1"/>
    </source>
</evidence>
<dbReference type="GO" id="GO:0000428">
    <property type="term" value="C:DNA-directed RNA polymerase complex"/>
    <property type="evidence" value="ECO:0007669"/>
    <property type="project" value="UniProtKB-KW"/>
</dbReference>
<evidence type="ECO:0000256" key="9">
    <source>
        <dbReference type="ARBA" id="ARBA00030998"/>
    </source>
</evidence>
<evidence type="ECO:0000256" key="1">
    <source>
        <dbReference type="ARBA" id="ARBA00006711"/>
    </source>
</evidence>
<dbReference type="HAMAP" id="MF_00366">
    <property type="entry name" value="RNApol_bact_RpoZ"/>
    <property type="match status" value="1"/>
</dbReference>
<gene>
    <name evidence="11" type="primary">rpoZ</name>
    <name evidence="13" type="ORF">MAIT1_01391</name>
</gene>
<dbReference type="RefSeq" id="WP_414673642.1">
    <property type="nucleotide sequence ID" value="NZ_LVJN01000020.1"/>
</dbReference>
<evidence type="ECO:0000256" key="6">
    <source>
        <dbReference type="ARBA" id="ARBA00022695"/>
    </source>
</evidence>
<dbReference type="GO" id="GO:0003899">
    <property type="term" value="F:DNA-directed RNA polymerase activity"/>
    <property type="evidence" value="ECO:0007669"/>
    <property type="project" value="UniProtKB-UniRule"/>
</dbReference>
<evidence type="ECO:0000256" key="12">
    <source>
        <dbReference type="SAM" id="MobiDB-lite"/>
    </source>
</evidence>
<evidence type="ECO:0000256" key="3">
    <source>
        <dbReference type="ARBA" id="ARBA00013725"/>
    </source>
</evidence>
<evidence type="ECO:0000313" key="14">
    <source>
        <dbReference type="Proteomes" id="UP000194003"/>
    </source>
</evidence>
<dbReference type="InterPro" id="IPR006110">
    <property type="entry name" value="Pol_omega/Rpo6/RPB6"/>
</dbReference>
<feature type="compositionally biased region" description="Low complexity" evidence="12">
    <location>
        <begin position="103"/>
        <end position="122"/>
    </location>
</feature>
<evidence type="ECO:0000256" key="10">
    <source>
        <dbReference type="ARBA" id="ARBA00048552"/>
    </source>
</evidence>
<dbReference type="EC" id="2.7.7.6" evidence="2 11"/>
<comment type="similarity">
    <text evidence="1 11">Belongs to the RNA polymerase subunit omega family.</text>
</comment>
<dbReference type="NCBIfam" id="TIGR00690">
    <property type="entry name" value="rpoZ"/>
    <property type="match status" value="1"/>
</dbReference>
<dbReference type="InterPro" id="IPR036161">
    <property type="entry name" value="RPB6/omega-like_sf"/>
</dbReference>
<organism evidence="13 14">
    <name type="scientific">Magnetofaba australis IT-1</name>
    <dbReference type="NCBI Taxonomy" id="1434232"/>
    <lineage>
        <taxon>Bacteria</taxon>
        <taxon>Pseudomonadati</taxon>
        <taxon>Pseudomonadota</taxon>
        <taxon>Magnetococcia</taxon>
        <taxon>Magnetococcales</taxon>
        <taxon>Magnetococcaceae</taxon>
        <taxon>Magnetofaba</taxon>
    </lineage>
</organism>
<evidence type="ECO:0000256" key="7">
    <source>
        <dbReference type="ARBA" id="ARBA00023163"/>
    </source>
</evidence>
<reference evidence="13 14" key="1">
    <citation type="journal article" date="2016" name="BMC Genomics">
        <title>Combined genomic and structural analyses of a cultured magnetotactic bacterium reveals its niche adaptation to a dynamic environment.</title>
        <authorList>
            <person name="Araujo A.C."/>
            <person name="Morillo V."/>
            <person name="Cypriano J."/>
            <person name="Teixeira L.C."/>
            <person name="Leao P."/>
            <person name="Lyra S."/>
            <person name="Almeida L.G."/>
            <person name="Bazylinski D.A."/>
            <person name="Vasconcellos A.T."/>
            <person name="Abreu F."/>
            <person name="Lins U."/>
        </authorList>
    </citation>
    <scope>NUCLEOTIDE SEQUENCE [LARGE SCALE GENOMIC DNA]</scope>
    <source>
        <strain evidence="13 14">IT-1</strain>
    </source>
</reference>
<sequence>MTVDDCIAAVPNRFELVILAAKRARQLAKGADPTVPTERDKNTVLALREIAAESVDVEELRIFEEEEEGPEEATGDEINPELANLMAQDSQVPGVIQEMADQGAANDNGEDAAAAPAAPPAAEGDEPA</sequence>
<keyword evidence="6 11" id="KW-0548">Nucleotidyltransferase</keyword>
<dbReference type="PANTHER" id="PTHR34476:SF1">
    <property type="entry name" value="DNA-DIRECTED RNA POLYMERASE SUBUNIT OMEGA"/>
    <property type="match status" value="1"/>
</dbReference>
<keyword evidence="5 11" id="KW-0808">Transferase</keyword>
<evidence type="ECO:0000256" key="4">
    <source>
        <dbReference type="ARBA" id="ARBA00022478"/>
    </source>
</evidence>
<dbReference type="InterPro" id="IPR003716">
    <property type="entry name" value="DNA-dir_RNA_pol_omega"/>
</dbReference>
<dbReference type="Pfam" id="PF01192">
    <property type="entry name" value="RNA_pol_Rpb6"/>
    <property type="match status" value="1"/>
</dbReference>
<protein>
    <recommendedName>
        <fullName evidence="3 11">DNA-directed RNA polymerase subunit omega</fullName>
        <shortName evidence="11">RNAP omega subunit</shortName>
        <ecNumber evidence="2 11">2.7.7.6</ecNumber>
    </recommendedName>
    <alternativeName>
        <fullName evidence="9 11">RNA polymerase omega subunit</fullName>
    </alternativeName>
    <alternativeName>
        <fullName evidence="8 11">Transcriptase subunit omega</fullName>
    </alternativeName>
</protein>
<dbReference type="PANTHER" id="PTHR34476">
    <property type="entry name" value="DNA-DIRECTED RNA POLYMERASE SUBUNIT OMEGA"/>
    <property type="match status" value="1"/>
</dbReference>
<evidence type="ECO:0000256" key="8">
    <source>
        <dbReference type="ARBA" id="ARBA00029924"/>
    </source>
</evidence>
<dbReference type="AlphaFoldDB" id="A0A1Y2K075"/>
<accession>A0A1Y2K075</accession>
<dbReference type="SUPFAM" id="SSF63562">
    <property type="entry name" value="RPB6/omega subunit-like"/>
    <property type="match status" value="1"/>
</dbReference>
<keyword evidence="7 11" id="KW-0804">Transcription</keyword>
<comment type="caution">
    <text evidence="13">The sequence shown here is derived from an EMBL/GenBank/DDBJ whole genome shotgun (WGS) entry which is preliminary data.</text>
</comment>
<evidence type="ECO:0000256" key="2">
    <source>
        <dbReference type="ARBA" id="ARBA00012418"/>
    </source>
</evidence>
<dbReference type="SMART" id="SM01409">
    <property type="entry name" value="RNA_pol_Rpb6"/>
    <property type="match status" value="1"/>
</dbReference>
<feature type="region of interest" description="Disordered" evidence="12">
    <location>
        <begin position="85"/>
        <end position="128"/>
    </location>
</feature>
<keyword evidence="4 11" id="KW-0240">DNA-directed RNA polymerase</keyword>
<comment type="subunit">
    <text evidence="11">The RNAP catalytic core consists of 2 alpha, 1 beta, 1 beta' and 1 omega subunit. When a sigma factor is associated with the core the holoenzyme is formed, which can initiate transcription.</text>
</comment>
<proteinExistence type="inferred from homology"/>
<dbReference type="GO" id="GO:0006351">
    <property type="term" value="P:DNA-templated transcription"/>
    <property type="evidence" value="ECO:0007669"/>
    <property type="project" value="UniProtKB-UniRule"/>
</dbReference>
<comment type="function">
    <text evidence="11">Promotes RNA polymerase assembly. Latches the N- and C-terminal regions of the beta' subunit thereby facilitating its interaction with the beta and alpha subunits.</text>
</comment>
<dbReference type="Gene3D" id="3.90.940.10">
    <property type="match status" value="1"/>
</dbReference>
<comment type="catalytic activity">
    <reaction evidence="10 11">
        <text>RNA(n) + a ribonucleoside 5'-triphosphate = RNA(n+1) + diphosphate</text>
        <dbReference type="Rhea" id="RHEA:21248"/>
        <dbReference type="Rhea" id="RHEA-COMP:14527"/>
        <dbReference type="Rhea" id="RHEA-COMP:17342"/>
        <dbReference type="ChEBI" id="CHEBI:33019"/>
        <dbReference type="ChEBI" id="CHEBI:61557"/>
        <dbReference type="ChEBI" id="CHEBI:140395"/>
        <dbReference type="EC" id="2.7.7.6"/>
    </reaction>
</comment>
<keyword evidence="14" id="KW-1185">Reference proteome</keyword>
<dbReference type="GO" id="GO:0003677">
    <property type="term" value="F:DNA binding"/>
    <property type="evidence" value="ECO:0007669"/>
    <property type="project" value="UniProtKB-UniRule"/>
</dbReference>
<evidence type="ECO:0000256" key="11">
    <source>
        <dbReference type="HAMAP-Rule" id="MF_00366"/>
    </source>
</evidence>
<dbReference type="EMBL" id="LVJN01000020">
    <property type="protein sequence ID" value="OSM01431.1"/>
    <property type="molecule type" value="Genomic_DNA"/>
</dbReference>
<evidence type="ECO:0000256" key="5">
    <source>
        <dbReference type="ARBA" id="ARBA00022679"/>
    </source>
</evidence>